<dbReference type="SUPFAM" id="SSF63737">
    <property type="entry name" value="Leukotriene A4 hydrolase N-terminal domain"/>
    <property type="match status" value="1"/>
</dbReference>
<dbReference type="EMBL" id="CACSIO010000003">
    <property type="protein sequence ID" value="CAA0093685.1"/>
    <property type="molecule type" value="Genomic_DNA"/>
</dbReference>
<dbReference type="PRINTS" id="PR00756">
    <property type="entry name" value="ALADIPTASE"/>
</dbReference>
<gene>
    <name evidence="17" type="primary">pepN_2</name>
    <name evidence="17" type="ORF">OPDIPICF_03884</name>
</gene>
<evidence type="ECO:0000259" key="13">
    <source>
        <dbReference type="Pfam" id="PF01433"/>
    </source>
</evidence>
<evidence type="ECO:0000256" key="9">
    <source>
        <dbReference type="ARBA" id="ARBA00022801"/>
    </source>
</evidence>
<dbReference type="NCBIfam" id="TIGR02414">
    <property type="entry name" value="pepN_proteo"/>
    <property type="match status" value="1"/>
</dbReference>
<protein>
    <recommendedName>
        <fullName evidence="5 12">Aminopeptidase N</fullName>
        <ecNumber evidence="4 12">3.4.11.2</ecNumber>
    </recommendedName>
</protein>
<dbReference type="SUPFAM" id="SSF55486">
    <property type="entry name" value="Metalloproteases ('zincins'), catalytic domain"/>
    <property type="match status" value="1"/>
</dbReference>
<dbReference type="FunFam" id="3.30.2010.30:FF:000002">
    <property type="entry name" value="Putative aminopeptidase N"/>
    <property type="match status" value="1"/>
</dbReference>
<dbReference type="PANTHER" id="PTHR46322:SF1">
    <property type="entry name" value="PUROMYCIN-SENSITIVE AMINOPEPTIDASE"/>
    <property type="match status" value="1"/>
</dbReference>
<dbReference type="Gene3D" id="3.30.2010.30">
    <property type="match status" value="1"/>
</dbReference>
<dbReference type="Pfam" id="PF01433">
    <property type="entry name" value="Peptidase_M1"/>
    <property type="match status" value="1"/>
</dbReference>
<evidence type="ECO:0000313" key="18">
    <source>
        <dbReference type="Proteomes" id="UP000441399"/>
    </source>
</evidence>
<dbReference type="InterPro" id="IPR014782">
    <property type="entry name" value="Peptidase_M1_dom"/>
</dbReference>
<keyword evidence="9 17" id="KW-0378">Hydrolase</keyword>
<dbReference type="Pfam" id="PF17900">
    <property type="entry name" value="Peptidase_M1_N"/>
    <property type="match status" value="1"/>
</dbReference>
<evidence type="ECO:0000256" key="12">
    <source>
        <dbReference type="NCBIfam" id="TIGR02414"/>
    </source>
</evidence>
<dbReference type="Gene3D" id="1.10.390.10">
    <property type="entry name" value="Neutral Protease Domain 2"/>
    <property type="match status" value="1"/>
</dbReference>
<evidence type="ECO:0000256" key="2">
    <source>
        <dbReference type="ARBA" id="ARBA00001947"/>
    </source>
</evidence>
<dbReference type="OrthoDB" id="100605at2"/>
<evidence type="ECO:0000256" key="7">
    <source>
        <dbReference type="ARBA" id="ARBA00022670"/>
    </source>
</evidence>
<evidence type="ECO:0000256" key="4">
    <source>
        <dbReference type="ARBA" id="ARBA00012564"/>
    </source>
</evidence>
<keyword evidence="10" id="KW-0862">Zinc</keyword>
<proteinExistence type="inferred from homology"/>
<dbReference type="Pfam" id="PF11940">
    <property type="entry name" value="DUF3458"/>
    <property type="match status" value="1"/>
</dbReference>
<keyword evidence="11" id="KW-0482">Metalloprotease</keyword>
<keyword evidence="18" id="KW-1185">Reference proteome</keyword>
<comment type="cofactor">
    <cofactor evidence="2">
        <name>Zn(2+)</name>
        <dbReference type="ChEBI" id="CHEBI:29105"/>
    </cofactor>
</comment>
<evidence type="ECO:0000256" key="5">
    <source>
        <dbReference type="ARBA" id="ARBA00015611"/>
    </source>
</evidence>
<sequence>MIDSPAKEIFAKDYRAPDFHIEKTELRFELAGDATRVTSRLTIARSATGEKRPLVLNGQDQSLVQVSVDDVILGSDAYSVDDDFLTIHQVTDAFVLECVTDIEPEKNTSLEGLYRSNGMYCTQCEAEGFRKITYYLDRPDVLSEFVTHIWASEGQFPVMLSNGNCTRDVVEDGVRKVTWHDPFKKPCYLFALVAGDLESVDDSFVTESGREVALQIFVESKDLDKCDHAMQSLKNAMRWDEQVYGREYDLDIYMVVAVDDFNMGAMENKGLNIFNTSCVLAHPKTTTDLGFQRVEAVVAHEYFHNWSGNRVTCRDWFQLSLKEGFTVYRDAEFSADMNSRTVKRVEDASLLRTVQFAEDAGPMAHPVRPDSFIEISNFYTVTIYEKGAEVVRMMANLLGESLFRKATDLYFERFDGQAVTCEDFVRCMEEVSGRDLTQFRHWYSQAGTPALRVAGQYDAESARYTLSVEQTTPPTPGQDEKPAFHIPFSVALVGQDGPLSCVLQQSGQEASEFVLDITESKQTFEFEGVPEAPIPSLLRGFSAPVNMSFDYSDTELAQLIRADDDGFARWDAVQTLAMRALADGSGDQSGLLEEAFRSLLKSAENGGADMAMLAMLLTLPNEMYISDVLLDLDPVEIHKRRKGLKALLGSRLREQWLACYRKFHSTGDDIDGSAMAARSLKNIALEYLMSADSSSAQVLAREQFEKSLTMTDVSAALRVLENLADDRNLAERVLADFYQQWKGESLVVNAWLAAQATSARDGVLDRVKGLMDHEAFDITNPNKVRSLIGAFCNQNPSQFHASDGSGYAFLADRVIELDKLNPQIASRLLTPLTRWKKRDQSRQELMKAELGRIKAEDLSSDVYEIVAKSLAVA</sequence>
<dbReference type="FunFam" id="2.60.40.1840:FF:000001">
    <property type="entry name" value="Aminopeptidase N"/>
    <property type="match status" value="1"/>
</dbReference>
<dbReference type="Gene3D" id="1.25.50.10">
    <property type="entry name" value="Peptidase M1, alanyl aminopeptidase, C-terminal domain"/>
    <property type="match status" value="1"/>
</dbReference>
<dbReference type="Gene3D" id="2.60.40.1840">
    <property type="match status" value="1"/>
</dbReference>
<dbReference type="InterPro" id="IPR037144">
    <property type="entry name" value="Peptidase_M1_pepN_C_sf"/>
</dbReference>
<dbReference type="InterPro" id="IPR001930">
    <property type="entry name" value="Peptidase_M1"/>
</dbReference>
<evidence type="ECO:0000313" key="17">
    <source>
        <dbReference type="EMBL" id="CAA0093685.1"/>
    </source>
</evidence>
<dbReference type="InterPro" id="IPR035414">
    <property type="entry name" value="Peptidase_M1_pepN_Ig-like"/>
</dbReference>
<accession>A0A5S9NSY6</accession>
<evidence type="ECO:0000256" key="3">
    <source>
        <dbReference type="ARBA" id="ARBA00010136"/>
    </source>
</evidence>
<evidence type="ECO:0000256" key="1">
    <source>
        <dbReference type="ARBA" id="ARBA00000098"/>
    </source>
</evidence>
<organism evidence="17 18">
    <name type="scientific">BD1-7 clade bacterium</name>
    <dbReference type="NCBI Taxonomy" id="2029982"/>
    <lineage>
        <taxon>Bacteria</taxon>
        <taxon>Pseudomonadati</taxon>
        <taxon>Pseudomonadota</taxon>
        <taxon>Gammaproteobacteria</taxon>
        <taxon>Cellvibrionales</taxon>
        <taxon>Spongiibacteraceae</taxon>
        <taxon>BD1-7 clade</taxon>
    </lineage>
</organism>
<feature type="domain" description="Peptidase M1 alanyl aminopeptidase Ig-like fold" evidence="14">
    <location>
        <begin position="447"/>
        <end position="549"/>
    </location>
</feature>
<dbReference type="GO" id="GO:0006508">
    <property type="term" value="P:proteolysis"/>
    <property type="evidence" value="ECO:0007669"/>
    <property type="project" value="UniProtKB-UniRule"/>
</dbReference>
<dbReference type="InterPro" id="IPR045357">
    <property type="entry name" value="Aminopeptidase_N-like_N"/>
</dbReference>
<dbReference type="AlphaFoldDB" id="A0A5S9NSY6"/>
<feature type="domain" description="Peptidase M1 alanyl aminopeptidase C-terminal" evidence="15">
    <location>
        <begin position="553"/>
        <end position="871"/>
    </location>
</feature>
<evidence type="ECO:0000259" key="16">
    <source>
        <dbReference type="Pfam" id="PF17900"/>
    </source>
</evidence>
<keyword evidence="6 17" id="KW-0031">Aminopeptidase</keyword>
<dbReference type="InterPro" id="IPR038438">
    <property type="entry name" value="PepN_Ig-like_sf"/>
</dbReference>
<dbReference type="Proteomes" id="UP000441399">
    <property type="component" value="Unassembled WGS sequence"/>
</dbReference>
<comment type="catalytic activity">
    <reaction evidence="1">
        <text>Release of an N-terminal amino acid, Xaa-|-Yaa- from a peptide, amide or arylamide. Xaa is preferably Ala, but may be most amino acids including Pro (slow action). When a terminal hydrophobic residue is followed by a prolyl residue, the two may be released as an intact Xaa-Pro dipeptide.</text>
        <dbReference type="EC" id="3.4.11.2"/>
    </reaction>
</comment>
<dbReference type="GO" id="GO:0008270">
    <property type="term" value="F:zinc ion binding"/>
    <property type="evidence" value="ECO:0007669"/>
    <property type="project" value="InterPro"/>
</dbReference>
<feature type="domain" description="Aminopeptidase N-like N-terminal" evidence="16">
    <location>
        <begin position="100"/>
        <end position="189"/>
    </location>
</feature>
<evidence type="ECO:0000256" key="8">
    <source>
        <dbReference type="ARBA" id="ARBA00022723"/>
    </source>
</evidence>
<dbReference type="InterPro" id="IPR012779">
    <property type="entry name" value="Peptidase_M1_pepN"/>
</dbReference>
<name>A0A5S9NSY6_9GAMM</name>
<dbReference type="InterPro" id="IPR024601">
    <property type="entry name" value="Peptidase_M1_pepN_C"/>
</dbReference>
<dbReference type="GO" id="GO:0016285">
    <property type="term" value="F:alanyl aminopeptidase activity"/>
    <property type="evidence" value="ECO:0007669"/>
    <property type="project" value="UniProtKB-EC"/>
</dbReference>
<dbReference type="InterPro" id="IPR042097">
    <property type="entry name" value="Aminopeptidase_N-like_N_sf"/>
</dbReference>
<keyword evidence="7" id="KW-0645">Protease</keyword>
<dbReference type="InterPro" id="IPR027268">
    <property type="entry name" value="Peptidase_M4/M1_CTD_sf"/>
</dbReference>
<dbReference type="GO" id="GO:0008237">
    <property type="term" value="F:metallopeptidase activity"/>
    <property type="evidence" value="ECO:0007669"/>
    <property type="project" value="UniProtKB-UniRule"/>
</dbReference>
<evidence type="ECO:0000259" key="14">
    <source>
        <dbReference type="Pfam" id="PF11940"/>
    </source>
</evidence>
<feature type="domain" description="Peptidase M1 membrane alanine aminopeptidase" evidence="13">
    <location>
        <begin position="229"/>
        <end position="440"/>
    </location>
</feature>
<dbReference type="EC" id="3.4.11.2" evidence="4 12"/>
<keyword evidence="8" id="KW-0479">Metal-binding</keyword>
<comment type="similarity">
    <text evidence="3">Belongs to the peptidase M1 family.</text>
</comment>
<evidence type="ECO:0000256" key="10">
    <source>
        <dbReference type="ARBA" id="ARBA00022833"/>
    </source>
</evidence>
<evidence type="ECO:0000256" key="6">
    <source>
        <dbReference type="ARBA" id="ARBA00022438"/>
    </source>
</evidence>
<evidence type="ECO:0000259" key="15">
    <source>
        <dbReference type="Pfam" id="PF17432"/>
    </source>
</evidence>
<dbReference type="Pfam" id="PF17432">
    <property type="entry name" value="DUF3458_C"/>
    <property type="match status" value="1"/>
</dbReference>
<reference evidence="17 18" key="1">
    <citation type="submission" date="2019-11" db="EMBL/GenBank/DDBJ databases">
        <authorList>
            <person name="Holert J."/>
        </authorList>
    </citation>
    <scope>NUCLEOTIDE SEQUENCE [LARGE SCALE GENOMIC DNA]</scope>
    <source>
        <strain evidence="17">SB11_3</strain>
    </source>
</reference>
<dbReference type="Gene3D" id="2.60.40.1730">
    <property type="entry name" value="tricorn interacting facor f3 domain"/>
    <property type="match status" value="1"/>
</dbReference>
<evidence type="ECO:0000256" key="11">
    <source>
        <dbReference type="ARBA" id="ARBA00023049"/>
    </source>
</evidence>
<dbReference type="PANTHER" id="PTHR46322">
    <property type="entry name" value="PUROMYCIN-SENSITIVE AMINOPEPTIDASE"/>
    <property type="match status" value="1"/>
</dbReference>
<dbReference type="CDD" id="cd09600">
    <property type="entry name" value="M1_APN"/>
    <property type="match status" value="1"/>
</dbReference>